<feature type="signal peptide" evidence="2">
    <location>
        <begin position="1"/>
        <end position="41"/>
    </location>
</feature>
<keyword evidence="4" id="KW-1185">Reference proteome</keyword>
<name>A0A6N9Z4N3_9BIFI</name>
<reference evidence="3 4" key="1">
    <citation type="submission" date="2019-10" db="EMBL/GenBank/DDBJ databases">
        <title>Bifidobacterium from non-human primates.</title>
        <authorList>
            <person name="Modesto M."/>
        </authorList>
    </citation>
    <scope>NUCLEOTIDE SEQUENCE [LARGE SCALE GENOMIC DNA]</scope>
    <source>
        <strain evidence="3 4">TRE17</strain>
    </source>
</reference>
<evidence type="ECO:0008006" key="5">
    <source>
        <dbReference type="Google" id="ProtNLM"/>
    </source>
</evidence>
<evidence type="ECO:0000313" key="3">
    <source>
        <dbReference type="EMBL" id="NEG89123.1"/>
    </source>
</evidence>
<dbReference type="InterPro" id="IPR036779">
    <property type="entry name" value="LysM_dom_sf"/>
</dbReference>
<organism evidence="3 4">
    <name type="scientific">Bifidobacterium aerophilum</name>
    <dbReference type="NCBI Taxonomy" id="1798155"/>
    <lineage>
        <taxon>Bacteria</taxon>
        <taxon>Bacillati</taxon>
        <taxon>Actinomycetota</taxon>
        <taxon>Actinomycetes</taxon>
        <taxon>Bifidobacteriales</taxon>
        <taxon>Bifidobacteriaceae</taxon>
        <taxon>Bifidobacterium</taxon>
    </lineage>
</organism>
<keyword evidence="2" id="KW-0732">Signal</keyword>
<comment type="caution">
    <text evidence="3">The sequence shown here is derived from an EMBL/GenBank/DDBJ whole genome shotgun (WGS) entry which is preliminary data.</text>
</comment>
<dbReference type="RefSeq" id="WP_163230084.1">
    <property type="nucleotide sequence ID" value="NZ_WHZW01000006.1"/>
</dbReference>
<dbReference type="EMBL" id="WHZW01000006">
    <property type="protein sequence ID" value="NEG89123.1"/>
    <property type="molecule type" value="Genomic_DNA"/>
</dbReference>
<dbReference type="Proteomes" id="UP000469194">
    <property type="component" value="Unassembled WGS sequence"/>
</dbReference>
<dbReference type="AlphaFoldDB" id="A0A6N9Z4N3"/>
<accession>A0A6N9Z4N3</accession>
<dbReference type="CDD" id="cd00118">
    <property type="entry name" value="LysM"/>
    <property type="match status" value="1"/>
</dbReference>
<feature type="compositionally biased region" description="Polar residues" evidence="1">
    <location>
        <begin position="170"/>
        <end position="198"/>
    </location>
</feature>
<protein>
    <recommendedName>
        <fullName evidence="5">LysM peptidoglycan-binding domain-containing protein</fullName>
    </recommendedName>
</protein>
<dbReference type="Gene3D" id="3.10.350.10">
    <property type="entry name" value="LysM domain"/>
    <property type="match status" value="1"/>
</dbReference>
<gene>
    <name evidence="3" type="ORF">GFD25_03690</name>
</gene>
<proteinExistence type="predicted"/>
<feature type="chain" id="PRO_5038874790" description="LysM peptidoglycan-binding domain-containing protein" evidence="2">
    <location>
        <begin position="42"/>
        <end position="800"/>
    </location>
</feature>
<feature type="region of interest" description="Disordered" evidence="1">
    <location>
        <begin position="170"/>
        <end position="199"/>
    </location>
</feature>
<evidence type="ECO:0000256" key="1">
    <source>
        <dbReference type="SAM" id="MobiDB-lite"/>
    </source>
</evidence>
<sequence>MVAKHASGIRKRESHRPVHKIMTAGLSAIIAAGLLSSTAVAFGATANPDGSITVESGDTLSQIAEQFGGDWHDYTGYRSGDPNLIFPGEHVRDSKKATTECKVTIDWAAEAQRTYNGDYGVDPVRHDTLAGRYGAEAADKVQDLVNLMVAGSWAPGQPLPAGYESNECLVSQTTDGDDSGANTANPSSTQPDTATQQHHATKVWIVDRNGHFEPVFRDVLVHHQAVTQTRDHAAVTRTERVKVRDAWDEQVEHPAEYRTVHHPAQTHVEKVLVSPEHTVHHEAEYKDKVVVDKPAWDEKVETKPAWTETVHHPAEYEDKVVVDKPAWEEKVETKPAWDEKVVDVPAHEVEHEAVTHTEQKLVKEAYDEKVPAKYEEKTITDKPAWTEKVETKPAWSEKVLVKAAYDEKVPAKYEERTITDKPAWTEKVETKPAWSEKVLVKAAYDETIPATYRTVNHPAEYRTITVPAVTHTVHHEAVYKTTVVYIVGDGAEFPNAELADQHATSNALKGLPCNVRSETRTVMVTPAYDEQVIDTPATTKQEIVKPAWEEKVLVSPEHKVHHEAVYKTVDHPAEYKTIDHPAETHTEKVLVSPEHTVHHEAEYKTVEHPAEYKTIEHEAKTHTEKVLVSPEHTVHHEAEYKTITVVDKPAWTEHVETTYKTIHHEAEYKTVKHPEITHKEQVLVKAEYDEKIEHPAEYKTVHHDAVTHVERVKVRDAYDETVPAKYEEKTVTDREAWDEQVLVKDAWVQTVHHAAEYVDRTVVVKPAWRETVVVRPAWSETVRRESGRRWVEPTGHWEWR</sequence>
<dbReference type="InterPro" id="IPR018392">
    <property type="entry name" value="LysM"/>
</dbReference>
<evidence type="ECO:0000256" key="2">
    <source>
        <dbReference type="SAM" id="SignalP"/>
    </source>
</evidence>
<evidence type="ECO:0000313" key="4">
    <source>
        <dbReference type="Proteomes" id="UP000469194"/>
    </source>
</evidence>